<organism evidence="1 2">
    <name type="scientific">Salisediminibacterium halotolerans</name>
    <dbReference type="NCBI Taxonomy" id="517425"/>
    <lineage>
        <taxon>Bacteria</taxon>
        <taxon>Bacillati</taxon>
        <taxon>Bacillota</taxon>
        <taxon>Bacilli</taxon>
        <taxon>Bacillales</taxon>
        <taxon>Bacillaceae</taxon>
        <taxon>Salisediminibacterium</taxon>
    </lineage>
</organism>
<gene>
    <name evidence="1" type="ORF">SAMN05444126_10849</name>
</gene>
<dbReference type="SUPFAM" id="SSF101386">
    <property type="entry name" value="all-alpha NTP pyrophosphatases"/>
    <property type="match status" value="1"/>
</dbReference>
<sequence length="111" mass="12703">MSEDKEIYDKLVRDKIPEMINKADKYALTHVADDEEMKEKLAAKLLEEFKEFKENPTADELADILEVIDGLAAVYQLDTADVQKAKAAKYEERGGFTNRIILDMVINSTYE</sequence>
<dbReference type="CDD" id="cd11532">
    <property type="entry name" value="NTP-PPase_COG4997"/>
    <property type="match status" value="1"/>
</dbReference>
<protein>
    <submittedName>
        <fullName evidence="1">Predicted house-cleaning noncanonical NTP pyrophosphatase, all-alpha NTP-PPase (MazG) superfamily</fullName>
    </submittedName>
</protein>
<reference evidence="2" key="1">
    <citation type="submission" date="2016-10" db="EMBL/GenBank/DDBJ databases">
        <authorList>
            <person name="de Groot N.N."/>
        </authorList>
    </citation>
    <scope>NUCLEOTIDE SEQUENCE [LARGE SCALE GENOMIC DNA]</scope>
    <source>
        <strain evidence="2">10nlg</strain>
    </source>
</reference>
<dbReference type="Proteomes" id="UP000199318">
    <property type="component" value="Unassembled WGS sequence"/>
</dbReference>
<proteinExistence type="predicted"/>
<evidence type="ECO:0000313" key="2">
    <source>
        <dbReference type="Proteomes" id="UP000199318"/>
    </source>
</evidence>
<dbReference type="STRING" id="1464123.SAMN05444126_10849"/>
<dbReference type="EMBL" id="FOGV01000008">
    <property type="protein sequence ID" value="SER89410.1"/>
    <property type="molecule type" value="Genomic_DNA"/>
</dbReference>
<keyword evidence="2" id="KW-1185">Reference proteome</keyword>
<dbReference type="AlphaFoldDB" id="A0A1H9SWM0"/>
<comment type="caution">
    <text evidence="1">The sequence shown here is derived from an EMBL/GenBank/DDBJ whole genome shotgun (WGS) entry which is preliminary data.</text>
</comment>
<dbReference type="RefSeq" id="WP_093072562.1">
    <property type="nucleotide sequence ID" value="NZ_FOGV01000008.1"/>
</dbReference>
<dbReference type="InterPro" id="IPR038735">
    <property type="entry name" value="MSMEG_1276-like_NTP-PPase_dom"/>
</dbReference>
<name>A0A1H9SWM0_9BACI</name>
<evidence type="ECO:0000313" key="1">
    <source>
        <dbReference type="EMBL" id="SER89410.1"/>
    </source>
</evidence>
<accession>A0A1H9SWM0</accession>
<dbReference type="OrthoDB" id="9813491at2"/>